<reference evidence="1 2" key="1">
    <citation type="submission" date="2021-01" db="EMBL/GenBank/DDBJ databases">
        <title>Whole genome shotgun sequence of Planotetraspora kaengkrachanensis NBRC 104272.</title>
        <authorList>
            <person name="Komaki H."/>
            <person name="Tamura T."/>
        </authorList>
    </citation>
    <scope>NUCLEOTIDE SEQUENCE [LARGE SCALE GENOMIC DNA]</scope>
    <source>
        <strain evidence="1 2">NBRC 104272</strain>
    </source>
</reference>
<protein>
    <recommendedName>
        <fullName evidence="3">Right handed beta helix domain-containing protein</fullName>
    </recommendedName>
</protein>
<comment type="caution">
    <text evidence="1">The sequence shown here is derived from an EMBL/GenBank/DDBJ whole genome shotgun (WGS) entry which is preliminary data.</text>
</comment>
<keyword evidence="2" id="KW-1185">Reference proteome</keyword>
<gene>
    <name evidence="1" type="ORF">Pka01_15700</name>
</gene>
<name>A0A8J3LSR9_9ACTN</name>
<accession>A0A8J3LSR9</accession>
<organism evidence="1 2">
    <name type="scientific">Planotetraspora kaengkrachanensis</name>
    <dbReference type="NCBI Taxonomy" id="575193"/>
    <lineage>
        <taxon>Bacteria</taxon>
        <taxon>Bacillati</taxon>
        <taxon>Actinomycetota</taxon>
        <taxon>Actinomycetes</taxon>
        <taxon>Streptosporangiales</taxon>
        <taxon>Streptosporangiaceae</taxon>
        <taxon>Planotetraspora</taxon>
    </lineage>
</organism>
<sequence length="231" mass="24889">MQPNFYDAYRVTKDGTVLDGVHVPGDLLITAENVTIRNSMIDGQVQDHYERRTYSFTISDSTVGPATGCDPNPGVQDARFTADRLHVRNHVDGFSVSGDNVKITNSFVTLCSRPGDHSDGIQTVGSGHGLIFHHNTVDQRMAPDHTAPLFLVDPNTGVSVTDNLLMGGTYTIRLRAAPGTIAKNNAVVDGTWDYGPTDVDCASTQWSGNTLVRINAKYKITSTIGPLPCVG</sequence>
<dbReference type="Proteomes" id="UP000630097">
    <property type="component" value="Unassembled WGS sequence"/>
</dbReference>
<dbReference type="InterPro" id="IPR011050">
    <property type="entry name" value="Pectin_lyase_fold/virulence"/>
</dbReference>
<evidence type="ECO:0000313" key="1">
    <source>
        <dbReference type="EMBL" id="GIG78443.1"/>
    </source>
</evidence>
<evidence type="ECO:0000313" key="2">
    <source>
        <dbReference type="Proteomes" id="UP000630097"/>
    </source>
</evidence>
<proteinExistence type="predicted"/>
<dbReference type="AlphaFoldDB" id="A0A8J3LSR9"/>
<evidence type="ECO:0008006" key="3">
    <source>
        <dbReference type="Google" id="ProtNLM"/>
    </source>
</evidence>
<dbReference type="EMBL" id="BONV01000004">
    <property type="protein sequence ID" value="GIG78443.1"/>
    <property type="molecule type" value="Genomic_DNA"/>
</dbReference>
<dbReference type="SUPFAM" id="SSF51126">
    <property type="entry name" value="Pectin lyase-like"/>
    <property type="match status" value="1"/>
</dbReference>